<dbReference type="Gene3D" id="3.40.50.720">
    <property type="entry name" value="NAD(P)-binding Rossmann-like Domain"/>
    <property type="match status" value="1"/>
</dbReference>
<dbReference type="InterPro" id="IPR013154">
    <property type="entry name" value="ADH-like_N"/>
</dbReference>
<dbReference type="GO" id="GO:0003960">
    <property type="term" value="F:quinone reductase (NADPH) activity"/>
    <property type="evidence" value="ECO:0007669"/>
    <property type="project" value="UniProtKB-EC"/>
</dbReference>
<accession>A0A841L1K2</accession>
<dbReference type="Pfam" id="PF00107">
    <property type="entry name" value="ADH_zinc_N"/>
    <property type="match status" value="1"/>
</dbReference>
<dbReference type="SUPFAM" id="SSF50129">
    <property type="entry name" value="GroES-like"/>
    <property type="match status" value="1"/>
</dbReference>
<keyword evidence="3" id="KW-1185">Reference proteome</keyword>
<evidence type="ECO:0000313" key="3">
    <source>
        <dbReference type="Proteomes" id="UP000538147"/>
    </source>
</evidence>
<dbReference type="EMBL" id="JACIIV010000003">
    <property type="protein sequence ID" value="MBB6226454.1"/>
    <property type="molecule type" value="Genomic_DNA"/>
</dbReference>
<gene>
    <name evidence="2" type="ORF">FHS79_000608</name>
</gene>
<dbReference type="InterPro" id="IPR013149">
    <property type="entry name" value="ADH-like_C"/>
</dbReference>
<dbReference type="InterPro" id="IPR011032">
    <property type="entry name" value="GroES-like_sf"/>
</dbReference>
<dbReference type="CDD" id="cd08241">
    <property type="entry name" value="QOR1"/>
    <property type="match status" value="1"/>
</dbReference>
<reference evidence="2 3" key="1">
    <citation type="submission" date="2020-08" db="EMBL/GenBank/DDBJ databases">
        <title>Genomic Encyclopedia of Type Strains, Phase IV (KMG-IV): sequencing the most valuable type-strain genomes for metagenomic binning, comparative biology and taxonomic classification.</title>
        <authorList>
            <person name="Goeker M."/>
        </authorList>
    </citation>
    <scope>NUCLEOTIDE SEQUENCE [LARGE SCALE GENOMIC DNA]</scope>
    <source>
        <strain evidence="2 3">DSM 102189</strain>
    </source>
</reference>
<dbReference type="Proteomes" id="UP000538147">
    <property type="component" value="Unassembled WGS sequence"/>
</dbReference>
<evidence type="ECO:0000313" key="2">
    <source>
        <dbReference type="EMBL" id="MBB6226454.1"/>
    </source>
</evidence>
<dbReference type="Pfam" id="PF08240">
    <property type="entry name" value="ADH_N"/>
    <property type="match status" value="1"/>
</dbReference>
<dbReference type="InterPro" id="IPR020843">
    <property type="entry name" value="ER"/>
</dbReference>
<dbReference type="PANTHER" id="PTHR43677">
    <property type="entry name" value="SHORT-CHAIN DEHYDROGENASE/REDUCTASE"/>
    <property type="match status" value="1"/>
</dbReference>
<dbReference type="RefSeq" id="WP_184195150.1">
    <property type="nucleotide sequence ID" value="NZ_BMOX01000002.1"/>
</dbReference>
<organism evidence="2 3">
    <name type="scientific">Polymorphobacter multimanifer</name>
    <dbReference type="NCBI Taxonomy" id="1070431"/>
    <lineage>
        <taxon>Bacteria</taxon>
        <taxon>Pseudomonadati</taxon>
        <taxon>Pseudomonadota</taxon>
        <taxon>Alphaproteobacteria</taxon>
        <taxon>Sphingomonadales</taxon>
        <taxon>Sphingosinicellaceae</taxon>
        <taxon>Polymorphobacter</taxon>
    </lineage>
</organism>
<dbReference type="PANTHER" id="PTHR43677:SF4">
    <property type="entry name" value="QUINONE OXIDOREDUCTASE-LIKE PROTEIN 2"/>
    <property type="match status" value="1"/>
</dbReference>
<dbReference type="InterPro" id="IPR051397">
    <property type="entry name" value="Zn-ADH-like_protein"/>
</dbReference>
<dbReference type="InterPro" id="IPR036291">
    <property type="entry name" value="NAD(P)-bd_dom_sf"/>
</dbReference>
<dbReference type="SMART" id="SM00829">
    <property type="entry name" value="PKS_ER"/>
    <property type="match status" value="1"/>
</dbReference>
<dbReference type="AlphaFoldDB" id="A0A841L1K2"/>
<comment type="caution">
    <text evidence="2">The sequence shown here is derived from an EMBL/GenBank/DDBJ whole genome shotgun (WGS) entry which is preliminary data.</text>
</comment>
<dbReference type="Gene3D" id="3.90.180.10">
    <property type="entry name" value="Medium-chain alcohol dehydrogenases, catalytic domain"/>
    <property type="match status" value="1"/>
</dbReference>
<evidence type="ECO:0000259" key="1">
    <source>
        <dbReference type="SMART" id="SM00829"/>
    </source>
</evidence>
<protein>
    <submittedName>
        <fullName evidence="2">NADPH2:quinone reductase</fullName>
        <ecNumber evidence="2">1.6.5.5</ecNumber>
    </submittedName>
</protein>
<dbReference type="SUPFAM" id="SSF51735">
    <property type="entry name" value="NAD(P)-binding Rossmann-fold domains"/>
    <property type="match status" value="1"/>
</dbReference>
<name>A0A841L1K2_9SPHN</name>
<proteinExistence type="predicted"/>
<keyword evidence="2" id="KW-0560">Oxidoreductase</keyword>
<dbReference type="EC" id="1.6.5.5" evidence="2"/>
<sequence length="324" mass="34220">MKAVVCVEHGPPELLQVKDMPLPEPGRGQVRVKVEAAGVNFPDTLIIQNLYQFKPALPFVPGGEAAGTVDAVGEGVTDLAPGDRVVAMTGNGCFAEYLVANRAQIVPVPGAMPSDVAAGFTMTYGTSHHALKQRARLQPGETMLVLGAAGGVGLTAVELGKLMGARVIAAASTDAKLALCRDYGADETINYSSEDLKERIKALTGGKGVDVIYDPVGDRLAEPAFRGIAWNGRYLVVGFAGGAIPSLPLNLPLIKGASIVGVFWGAFTQAEPALHRENMAELLGWYEAGKLKPHVSRHFSLDEGPAAIRWMMDRKATGKVVLKI</sequence>
<feature type="domain" description="Enoyl reductase (ER)" evidence="1">
    <location>
        <begin position="10"/>
        <end position="322"/>
    </location>
</feature>